<evidence type="ECO:0000256" key="4">
    <source>
        <dbReference type="ARBA" id="ARBA00022475"/>
    </source>
</evidence>
<evidence type="ECO:0000256" key="9">
    <source>
        <dbReference type="ARBA" id="ARBA00022989"/>
    </source>
</evidence>
<dbReference type="Pfam" id="PF02518">
    <property type="entry name" value="HATPase_c"/>
    <property type="match status" value="1"/>
</dbReference>
<dbReference type="SUPFAM" id="SSF47384">
    <property type="entry name" value="Homodimeric domain of signal transducing histidine kinase"/>
    <property type="match status" value="1"/>
</dbReference>
<accession>A0A4R8IU69</accession>
<organism evidence="13 14">
    <name type="scientific">Thiohalophilus thiocyanatoxydans</name>
    <dbReference type="NCBI Taxonomy" id="381308"/>
    <lineage>
        <taxon>Bacteria</taxon>
        <taxon>Pseudomonadati</taxon>
        <taxon>Pseudomonadota</taxon>
        <taxon>Gammaproteobacteria</taxon>
        <taxon>Thiohalomonadales</taxon>
        <taxon>Thiohalophilaceae</taxon>
        <taxon>Thiohalophilus</taxon>
    </lineage>
</organism>
<dbReference type="SUPFAM" id="SSF55874">
    <property type="entry name" value="ATPase domain of HSP90 chaperone/DNA topoisomerase II/histidine kinase"/>
    <property type="match status" value="1"/>
</dbReference>
<dbReference type="CDD" id="cd06225">
    <property type="entry name" value="HAMP"/>
    <property type="match status" value="1"/>
</dbReference>
<evidence type="ECO:0000259" key="11">
    <source>
        <dbReference type="PROSITE" id="PS50109"/>
    </source>
</evidence>
<dbReference type="InterPro" id="IPR003661">
    <property type="entry name" value="HisK_dim/P_dom"/>
</dbReference>
<dbReference type="EMBL" id="SOQX01000001">
    <property type="protein sequence ID" value="TDY03984.1"/>
    <property type="molecule type" value="Genomic_DNA"/>
</dbReference>
<keyword evidence="7 10" id="KW-0812">Transmembrane</keyword>
<dbReference type="InterPro" id="IPR004358">
    <property type="entry name" value="Sig_transdc_His_kin-like_C"/>
</dbReference>
<dbReference type="InterPro" id="IPR003594">
    <property type="entry name" value="HATPase_dom"/>
</dbReference>
<dbReference type="InterPro" id="IPR036097">
    <property type="entry name" value="HisK_dim/P_sf"/>
</dbReference>
<feature type="domain" description="HAMP" evidence="12">
    <location>
        <begin position="352"/>
        <end position="405"/>
    </location>
</feature>
<dbReference type="InterPro" id="IPR003660">
    <property type="entry name" value="HAMP_dom"/>
</dbReference>
<gene>
    <name evidence="13" type="ORF">EDC23_0355</name>
</gene>
<evidence type="ECO:0000256" key="6">
    <source>
        <dbReference type="ARBA" id="ARBA00022679"/>
    </source>
</evidence>
<evidence type="ECO:0000256" key="2">
    <source>
        <dbReference type="ARBA" id="ARBA00004651"/>
    </source>
</evidence>
<dbReference type="PROSITE" id="PS50885">
    <property type="entry name" value="HAMP"/>
    <property type="match status" value="1"/>
</dbReference>
<dbReference type="Gene3D" id="3.30.450.20">
    <property type="entry name" value="PAS domain"/>
    <property type="match status" value="1"/>
</dbReference>
<comment type="caution">
    <text evidence="13">The sequence shown here is derived from an EMBL/GenBank/DDBJ whole genome shotgun (WGS) entry which is preliminary data.</text>
</comment>
<evidence type="ECO:0000256" key="7">
    <source>
        <dbReference type="ARBA" id="ARBA00022692"/>
    </source>
</evidence>
<dbReference type="GO" id="GO:0000155">
    <property type="term" value="F:phosphorelay sensor kinase activity"/>
    <property type="evidence" value="ECO:0007669"/>
    <property type="project" value="InterPro"/>
</dbReference>
<dbReference type="Pfam" id="PF00672">
    <property type="entry name" value="HAMP"/>
    <property type="match status" value="1"/>
</dbReference>
<dbReference type="Gene3D" id="6.10.340.10">
    <property type="match status" value="1"/>
</dbReference>
<dbReference type="PANTHER" id="PTHR43065">
    <property type="entry name" value="SENSOR HISTIDINE KINASE"/>
    <property type="match status" value="1"/>
</dbReference>
<reference evidence="13 14" key="1">
    <citation type="submission" date="2019-03" db="EMBL/GenBank/DDBJ databases">
        <title>Genomic Encyclopedia of Type Strains, Phase IV (KMG-IV): sequencing the most valuable type-strain genomes for metagenomic binning, comparative biology and taxonomic classification.</title>
        <authorList>
            <person name="Goeker M."/>
        </authorList>
    </citation>
    <scope>NUCLEOTIDE SEQUENCE [LARGE SCALE GENOMIC DNA]</scope>
    <source>
        <strain evidence="13 14">DSM 16326</strain>
    </source>
</reference>
<proteinExistence type="predicted"/>
<evidence type="ECO:0000313" key="13">
    <source>
        <dbReference type="EMBL" id="TDY03984.1"/>
    </source>
</evidence>
<dbReference type="CDD" id="cd00082">
    <property type="entry name" value="HisKA"/>
    <property type="match status" value="1"/>
</dbReference>
<dbReference type="InterPro" id="IPR005467">
    <property type="entry name" value="His_kinase_dom"/>
</dbReference>
<sequence length="656" mass="73601">MRIRTNIFIWVFFATVVPLTGLMLGATYYSQNAYQQAVSHDVLSSLESISRELERHLRDNQELVQGMARAPAVQGFVPVLAGQASGRLPEHSARLRAQVNRYFEGFQTILPGTFYLRLLDVKGNSLVKVSHNNRSDPTYESLSGLDYVEQEIASEKFVTRLRELAPDQAHALDLPHNRLNEMLEFNFTLLDYVVPLYQDDQWVGALAVTLGGRHLDRILDNASRLYQGELFVVENNPDKPRRHGRILYDKSSDIRFAQIRAETVFAGDKYDDQMLTEVVDSTRGLYRSEDERFHNYYVELTPYPDRLISWVLTSHIDSSVIFSPYSVILIGIGLFGIAALIITLLLSDIGVRKVAQPVCRLAGRIKAYANGDHTQRAEEKQAIDEIGALAQAFNYLADTLDTAREQRDRAEHMMLQSNKLASIGQMAAGIGHEINNPLNNVLSYTKLLQRTLQKVEYDEPQTRQRVQTDLDALRDEALRASDIVRGILNFARQVPPQYSHFDVQPWLENTLALVRQAARGRHVQLDLQCDFAGELEGDRSQLQQALINLLLNAIQASPPDGRVLIRCQRQATRLILTIRDEGEGIAPEKLDNIFDPFFSTKAEGEGSGLGLSISLGIIEFHNGALTIENNPDGGVTATVVLPLQADSANQERVAND</sequence>
<dbReference type="GO" id="GO:0005886">
    <property type="term" value="C:plasma membrane"/>
    <property type="evidence" value="ECO:0007669"/>
    <property type="project" value="UniProtKB-SubCell"/>
</dbReference>
<dbReference type="InterPro" id="IPR036890">
    <property type="entry name" value="HATPase_C_sf"/>
</dbReference>
<dbReference type="EC" id="2.7.13.3" evidence="3"/>
<evidence type="ECO:0000256" key="3">
    <source>
        <dbReference type="ARBA" id="ARBA00012438"/>
    </source>
</evidence>
<keyword evidence="5" id="KW-0597">Phosphoprotein</keyword>
<dbReference type="PANTHER" id="PTHR43065:SF42">
    <property type="entry name" value="TWO-COMPONENT SENSOR PPRA"/>
    <property type="match status" value="1"/>
</dbReference>
<evidence type="ECO:0000256" key="8">
    <source>
        <dbReference type="ARBA" id="ARBA00022777"/>
    </source>
</evidence>
<name>A0A4R8IU69_9GAMM</name>
<dbReference type="AlphaFoldDB" id="A0A4R8IU69"/>
<dbReference type="Proteomes" id="UP000294914">
    <property type="component" value="Unassembled WGS sequence"/>
</dbReference>
<keyword evidence="8 13" id="KW-0418">Kinase</keyword>
<feature type="domain" description="Histidine kinase" evidence="11">
    <location>
        <begin position="429"/>
        <end position="645"/>
    </location>
</feature>
<dbReference type="PRINTS" id="PR00344">
    <property type="entry name" value="BCTRLSENSOR"/>
</dbReference>
<evidence type="ECO:0000256" key="1">
    <source>
        <dbReference type="ARBA" id="ARBA00000085"/>
    </source>
</evidence>
<protein>
    <recommendedName>
        <fullName evidence="3">histidine kinase</fullName>
        <ecNumber evidence="3">2.7.13.3</ecNumber>
    </recommendedName>
</protein>
<dbReference type="PROSITE" id="PS50109">
    <property type="entry name" value="HIS_KIN"/>
    <property type="match status" value="1"/>
</dbReference>
<comment type="catalytic activity">
    <reaction evidence="1">
        <text>ATP + protein L-histidine = ADP + protein N-phospho-L-histidine.</text>
        <dbReference type="EC" id="2.7.13.3"/>
    </reaction>
</comment>
<keyword evidence="4" id="KW-1003">Cell membrane</keyword>
<keyword evidence="14" id="KW-1185">Reference proteome</keyword>
<dbReference type="Gene3D" id="3.30.565.10">
    <property type="entry name" value="Histidine kinase-like ATPase, C-terminal domain"/>
    <property type="match status" value="1"/>
</dbReference>
<dbReference type="SMART" id="SM00387">
    <property type="entry name" value="HATPase_c"/>
    <property type="match status" value="1"/>
</dbReference>
<keyword evidence="9 10" id="KW-1133">Transmembrane helix</keyword>
<evidence type="ECO:0000313" key="14">
    <source>
        <dbReference type="Proteomes" id="UP000294914"/>
    </source>
</evidence>
<dbReference type="SMART" id="SM00388">
    <property type="entry name" value="HisKA"/>
    <property type="match status" value="1"/>
</dbReference>
<feature type="transmembrane region" description="Helical" evidence="10">
    <location>
        <begin position="325"/>
        <end position="346"/>
    </location>
</feature>
<dbReference type="OrthoDB" id="1931120at2"/>
<dbReference type="Gene3D" id="1.10.287.130">
    <property type="match status" value="1"/>
</dbReference>
<dbReference type="SUPFAM" id="SSF103190">
    <property type="entry name" value="Sensory domain-like"/>
    <property type="match status" value="1"/>
</dbReference>
<dbReference type="InterPro" id="IPR029151">
    <property type="entry name" value="Sensor-like_sf"/>
</dbReference>
<keyword evidence="10" id="KW-0472">Membrane</keyword>
<feature type="transmembrane region" description="Helical" evidence="10">
    <location>
        <begin position="7"/>
        <end position="29"/>
    </location>
</feature>
<dbReference type="SMART" id="SM00304">
    <property type="entry name" value="HAMP"/>
    <property type="match status" value="1"/>
</dbReference>
<evidence type="ECO:0000256" key="10">
    <source>
        <dbReference type="SAM" id="Phobius"/>
    </source>
</evidence>
<evidence type="ECO:0000256" key="5">
    <source>
        <dbReference type="ARBA" id="ARBA00022553"/>
    </source>
</evidence>
<evidence type="ECO:0000259" key="12">
    <source>
        <dbReference type="PROSITE" id="PS50885"/>
    </source>
</evidence>
<dbReference type="RefSeq" id="WP_134080547.1">
    <property type="nucleotide sequence ID" value="NZ_SOQX01000001.1"/>
</dbReference>
<keyword evidence="6" id="KW-0808">Transferase</keyword>
<dbReference type="SUPFAM" id="SSF158472">
    <property type="entry name" value="HAMP domain-like"/>
    <property type="match status" value="1"/>
</dbReference>
<comment type="subcellular location">
    <subcellularLocation>
        <location evidence="2">Cell membrane</location>
        <topology evidence="2">Multi-pass membrane protein</topology>
    </subcellularLocation>
</comment>
<dbReference type="Pfam" id="PF00512">
    <property type="entry name" value="HisKA"/>
    <property type="match status" value="1"/>
</dbReference>